<keyword evidence="8" id="KW-0375">Hydrogen ion transport</keyword>
<evidence type="ECO:0000256" key="10">
    <source>
        <dbReference type="ARBA" id="ARBA00023065"/>
    </source>
</evidence>
<keyword evidence="6 13" id="KW-0812">Transmembrane</keyword>
<evidence type="ECO:0000256" key="2">
    <source>
        <dbReference type="ARBA" id="ARBA00008038"/>
    </source>
</evidence>
<accession>A0A0F0L3P2</accession>
<feature type="domain" description="Motility protein A N-terminal" evidence="15">
    <location>
        <begin position="6"/>
        <end position="79"/>
    </location>
</feature>
<comment type="caution">
    <text evidence="16">The sequence shown here is derived from an EMBL/GenBank/DDBJ whole genome shotgun (WGS) entry which is preliminary data.</text>
</comment>
<organism evidence="16 17">
    <name type="scientific">Microbacterium oxydans</name>
    <dbReference type="NCBI Taxonomy" id="82380"/>
    <lineage>
        <taxon>Bacteria</taxon>
        <taxon>Bacillati</taxon>
        <taxon>Actinomycetota</taxon>
        <taxon>Actinomycetes</taxon>
        <taxon>Micrococcales</taxon>
        <taxon>Microbacteriaceae</taxon>
        <taxon>Microbacterium</taxon>
    </lineage>
</organism>
<feature type="transmembrane region" description="Helical" evidence="13">
    <location>
        <begin position="29"/>
        <end position="49"/>
    </location>
</feature>
<evidence type="ECO:0000256" key="4">
    <source>
        <dbReference type="ARBA" id="ARBA00022475"/>
    </source>
</evidence>
<dbReference type="PATRIC" id="fig|82380.11.peg.2868"/>
<evidence type="ECO:0000259" key="14">
    <source>
        <dbReference type="Pfam" id="PF01618"/>
    </source>
</evidence>
<dbReference type="GO" id="GO:0005886">
    <property type="term" value="C:plasma membrane"/>
    <property type="evidence" value="ECO:0007669"/>
    <property type="project" value="UniProtKB-SubCell"/>
</dbReference>
<dbReference type="InterPro" id="IPR046786">
    <property type="entry name" value="MotA_N"/>
</dbReference>
<evidence type="ECO:0000256" key="7">
    <source>
        <dbReference type="ARBA" id="ARBA00022779"/>
    </source>
</evidence>
<keyword evidence="5" id="KW-0145">Chemotaxis</keyword>
<keyword evidence="7" id="KW-0283">Flagellar rotation</keyword>
<dbReference type="EMBL" id="JYIW01000026">
    <property type="protein sequence ID" value="KJL27777.1"/>
    <property type="molecule type" value="Genomic_DNA"/>
</dbReference>
<dbReference type="AlphaFoldDB" id="A0A0F0L3P2"/>
<dbReference type="GO" id="GO:0071978">
    <property type="term" value="P:bacterial-type flagellum-dependent swarming motility"/>
    <property type="evidence" value="ECO:0007669"/>
    <property type="project" value="InterPro"/>
</dbReference>
<feature type="compositionally biased region" description="Basic and acidic residues" evidence="12">
    <location>
        <begin position="253"/>
        <end position="269"/>
    </location>
</feature>
<name>A0A0F0L3P2_9MICO</name>
<comment type="similarity">
    <text evidence="2">Belongs to the MotA family.</text>
</comment>
<dbReference type="PROSITE" id="PS01307">
    <property type="entry name" value="MOTA"/>
    <property type="match status" value="1"/>
</dbReference>
<protein>
    <submittedName>
        <fullName evidence="16">Chemotaxis protein PomA</fullName>
    </submittedName>
</protein>
<evidence type="ECO:0000256" key="5">
    <source>
        <dbReference type="ARBA" id="ARBA00022500"/>
    </source>
</evidence>
<comment type="subcellular location">
    <subcellularLocation>
        <location evidence="1">Cell membrane</location>
        <topology evidence="1">Multi-pass membrane protein</topology>
    </subcellularLocation>
</comment>
<keyword evidence="3" id="KW-0813">Transport</keyword>
<dbReference type="GO" id="GO:0006935">
    <property type="term" value="P:chemotaxis"/>
    <property type="evidence" value="ECO:0007669"/>
    <property type="project" value="UniProtKB-KW"/>
</dbReference>
<evidence type="ECO:0000256" key="12">
    <source>
        <dbReference type="SAM" id="MobiDB-lite"/>
    </source>
</evidence>
<dbReference type="Proteomes" id="UP000033640">
    <property type="component" value="Unassembled WGS sequence"/>
</dbReference>
<dbReference type="Pfam" id="PF01618">
    <property type="entry name" value="MotA_ExbB"/>
    <property type="match status" value="1"/>
</dbReference>
<keyword evidence="4" id="KW-1003">Cell membrane</keyword>
<dbReference type="InterPro" id="IPR002898">
    <property type="entry name" value="MotA_ExbB_proton_chnl"/>
</dbReference>
<proteinExistence type="inferred from homology"/>
<dbReference type="GO" id="GO:1902600">
    <property type="term" value="P:proton transmembrane transport"/>
    <property type="evidence" value="ECO:0007669"/>
    <property type="project" value="UniProtKB-KW"/>
</dbReference>
<sequence>MDPAFLIGVFLAFGALVAMITMEGASFEALLIPAPMILVLGSTIGVGIASHTLRDTRLAFASLGRMVRGPKSTPEAVIPFLVGYAEKARGDGLLALEQELDGAPDEFTRQALQALADGTDAEDLRMMMDDEITATSSRNRIAAKFFASLGGYAPTIGIVGTVVSLTHVLEKLDEPDHLGPMIAAAFVATLWGLLSANFIWNPIAGRLGRIGAVELERMTLVSEGMLAIQSGSAPHLLQERLEALSTVKPKRRKTDDSKGADPKGAEEPR</sequence>
<feature type="transmembrane region" description="Helical" evidence="13">
    <location>
        <begin position="145"/>
        <end position="169"/>
    </location>
</feature>
<dbReference type="OrthoDB" id="9806929at2"/>
<evidence type="ECO:0000256" key="3">
    <source>
        <dbReference type="ARBA" id="ARBA00022448"/>
    </source>
</evidence>
<evidence type="ECO:0000256" key="13">
    <source>
        <dbReference type="SAM" id="Phobius"/>
    </source>
</evidence>
<evidence type="ECO:0000256" key="9">
    <source>
        <dbReference type="ARBA" id="ARBA00022989"/>
    </source>
</evidence>
<feature type="domain" description="MotA/TolQ/ExbB proton channel" evidence="14">
    <location>
        <begin position="103"/>
        <end position="218"/>
    </location>
</feature>
<dbReference type="RefSeq" id="WP_045280143.1">
    <property type="nucleotide sequence ID" value="NZ_CAKKLT010000011.1"/>
</dbReference>
<evidence type="ECO:0000256" key="11">
    <source>
        <dbReference type="ARBA" id="ARBA00023136"/>
    </source>
</evidence>
<keyword evidence="11 13" id="KW-0472">Membrane</keyword>
<dbReference type="InterPro" id="IPR047055">
    <property type="entry name" value="MotA-like"/>
</dbReference>
<gene>
    <name evidence="16" type="primary">pomA</name>
    <name evidence="16" type="ORF">RS83_02831</name>
</gene>
<keyword evidence="9 13" id="KW-1133">Transmembrane helix</keyword>
<evidence type="ECO:0000313" key="16">
    <source>
        <dbReference type="EMBL" id="KJL27777.1"/>
    </source>
</evidence>
<evidence type="ECO:0000256" key="8">
    <source>
        <dbReference type="ARBA" id="ARBA00022781"/>
    </source>
</evidence>
<dbReference type="Pfam" id="PF20560">
    <property type="entry name" value="MotA_N"/>
    <property type="match status" value="1"/>
</dbReference>
<evidence type="ECO:0000256" key="6">
    <source>
        <dbReference type="ARBA" id="ARBA00022692"/>
    </source>
</evidence>
<keyword evidence="10" id="KW-0406">Ion transport</keyword>
<dbReference type="PANTHER" id="PTHR30433:SF3">
    <property type="entry name" value="MOTILITY PROTEIN A"/>
    <property type="match status" value="1"/>
</dbReference>
<evidence type="ECO:0000259" key="15">
    <source>
        <dbReference type="Pfam" id="PF20560"/>
    </source>
</evidence>
<evidence type="ECO:0000313" key="17">
    <source>
        <dbReference type="Proteomes" id="UP000033640"/>
    </source>
</evidence>
<evidence type="ECO:0000256" key="1">
    <source>
        <dbReference type="ARBA" id="ARBA00004651"/>
    </source>
</evidence>
<feature type="region of interest" description="Disordered" evidence="12">
    <location>
        <begin position="244"/>
        <end position="269"/>
    </location>
</feature>
<dbReference type="PANTHER" id="PTHR30433">
    <property type="entry name" value="CHEMOTAXIS PROTEIN MOTA"/>
    <property type="match status" value="1"/>
</dbReference>
<reference evidence="16 17" key="1">
    <citation type="submission" date="2015-02" db="EMBL/GenBank/DDBJ databases">
        <title>Draft genome sequences of ten Microbacterium spp. with emphasis on heavy metal contaminated environments.</title>
        <authorList>
            <person name="Corretto E."/>
        </authorList>
    </citation>
    <scope>NUCLEOTIDE SEQUENCE [LARGE SCALE GENOMIC DNA]</scope>
    <source>
        <strain evidence="16 17">BEL4b</strain>
    </source>
</reference>
<feature type="transmembrane region" description="Helical" evidence="13">
    <location>
        <begin position="181"/>
        <end position="200"/>
    </location>
</feature>
<dbReference type="InterPro" id="IPR000540">
    <property type="entry name" value="Flag_MotA_CS"/>
</dbReference>